<accession>A0ABM5ZZV1</accession>
<feature type="signal peptide" evidence="1">
    <location>
        <begin position="1"/>
        <end position="31"/>
    </location>
</feature>
<protein>
    <recommendedName>
        <fullName evidence="2">Lysozyme inhibitor LprI-like N-terminal domain-containing protein</fullName>
    </recommendedName>
</protein>
<dbReference type="Gene3D" id="1.20.1270.180">
    <property type="match status" value="1"/>
</dbReference>
<reference evidence="3 4" key="1">
    <citation type="submission" date="2016-03" db="EMBL/GenBank/DDBJ databases">
        <title>Genome sequencing of Psychrobacter alimentarius PAMC 27889.</title>
        <authorList>
            <person name="Lee J."/>
            <person name="Kim O.-S."/>
        </authorList>
    </citation>
    <scope>NUCLEOTIDE SEQUENCE [LARGE SCALE GENOMIC DNA]</scope>
    <source>
        <strain evidence="3 4">PAMC 27889</strain>
    </source>
</reference>
<dbReference type="EMBL" id="CP014945">
    <property type="protein sequence ID" value="AMT97713.1"/>
    <property type="molecule type" value="Genomic_DNA"/>
</dbReference>
<dbReference type="Proteomes" id="UP000076104">
    <property type="component" value="Chromosome"/>
</dbReference>
<evidence type="ECO:0000313" key="3">
    <source>
        <dbReference type="EMBL" id="AMT97713.1"/>
    </source>
</evidence>
<keyword evidence="4" id="KW-1185">Reference proteome</keyword>
<dbReference type="RefSeq" id="WP_084387337.1">
    <property type="nucleotide sequence ID" value="NZ_CP014945.1"/>
</dbReference>
<dbReference type="GeneID" id="33059293"/>
<feature type="chain" id="PRO_5046689917" description="Lysozyme inhibitor LprI-like N-terminal domain-containing protein" evidence="1">
    <location>
        <begin position="32"/>
        <end position="248"/>
    </location>
</feature>
<proteinExistence type="predicted"/>
<gene>
    <name evidence="3" type="ORF">A3K91_2133</name>
</gene>
<evidence type="ECO:0000259" key="2">
    <source>
        <dbReference type="Pfam" id="PF07007"/>
    </source>
</evidence>
<dbReference type="Pfam" id="PF07007">
    <property type="entry name" value="LprI"/>
    <property type="match status" value="1"/>
</dbReference>
<sequence length="248" mass="28229">MMRVFHRCRFRLSKQAGVSVSLLLAASFSTAVVPVEANFVLGMDVQGQRLNLYEDCEEGSVTCDNMLLVAPDLQRLWHIKPYDKSIDKSPYSVKLYPAKTKHSLCNDGVTPCGFQGYQFEGNGIKGFINPIDKKIHAGNEWTLDGSSVTYKENSTYLPLVSQAALIDSKYTASDKALNKSYQIARNEVRRLYGERMEAGLKQEQIQWIKQRSKECGANAQHQPRTQAEKVCFIRKNDSREKDYFLWID</sequence>
<organism evidence="3 4">
    <name type="scientific">Psychrobacter alimentarius</name>
    <dbReference type="NCBI Taxonomy" id="261164"/>
    <lineage>
        <taxon>Bacteria</taxon>
        <taxon>Pseudomonadati</taxon>
        <taxon>Pseudomonadota</taxon>
        <taxon>Gammaproteobacteria</taxon>
        <taxon>Moraxellales</taxon>
        <taxon>Moraxellaceae</taxon>
        <taxon>Psychrobacter</taxon>
    </lineage>
</organism>
<dbReference type="InterPro" id="IPR009739">
    <property type="entry name" value="LprI-like_N"/>
</dbReference>
<name>A0ABM5ZZV1_9GAMM</name>
<evidence type="ECO:0000256" key="1">
    <source>
        <dbReference type="SAM" id="SignalP"/>
    </source>
</evidence>
<keyword evidence="1" id="KW-0732">Signal</keyword>
<feature type="domain" description="Lysozyme inhibitor LprI-like N-terminal" evidence="2">
    <location>
        <begin position="163"/>
        <end position="241"/>
    </location>
</feature>
<evidence type="ECO:0000313" key="4">
    <source>
        <dbReference type="Proteomes" id="UP000076104"/>
    </source>
</evidence>